<keyword evidence="1 3" id="KW-0403">Intermediate filament</keyword>
<evidence type="ECO:0000313" key="7">
    <source>
        <dbReference type="Proteomes" id="UP001152622"/>
    </source>
</evidence>
<dbReference type="PROSITE" id="PS51842">
    <property type="entry name" value="IF_ROD_2"/>
    <property type="match status" value="1"/>
</dbReference>
<feature type="coiled-coil region" evidence="4">
    <location>
        <begin position="134"/>
        <end position="168"/>
    </location>
</feature>
<evidence type="ECO:0000256" key="4">
    <source>
        <dbReference type="SAM" id="Coils"/>
    </source>
</evidence>
<dbReference type="Gene3D" id="1.20.5.170">
    <property type="match status" value="1"/>
</dbReference>
<reference evidence="6" key="1">
    <citation type="journal article" date="2023" name="Science">
        <title>Genome structures resolve the early diversification of teleost fishes.</title>
        <authorList>
            <person name="Parey E."/>
            <person name="Louis A."/>
            <person name="Montfort J."/>
            <person name="Bouchez O."/>
            <person name="Roques C."/>
            <person name="Iampietro C."/>
            <person name="Lluch J."/>
            <person name="Castinel A."/>
            <person name="Donnadieu C."/>
            <person name="Desvignes T."/>
            <person name="Floi Bucao C."/>
            <person name="Jouanno E."/>
            <person name="Wen M."/>
            <person name="Mejri S."/>
            <person name="Dirks R."/>
            <person name="Jansen H."/>
            <person name="Henkel C."/>
            <person name="Chen W.J."/>
            <person name="Zahm M."/>
            <person name="Cabau C."/>
            <person name="Klopp C."/>
            <person name="Thompson A.W."/>
            <person name="Robinson-Rechavi M."/>
            <person name="Braasch I."/>
            <person name="Lecointre G."/>
            <person name="Bobe J."/>
            <person name="Postlethwait J.H."/>
            <person name="Berthelot C."/>
            <person name="Roest Crollius H."/>
            <person name="Guiguen Y."/>
        </authorList>
    </citation>
    <scope>NUCLEOTIDE SEQUENCE</scope>
    <source>
        <strain evidence="6">WJC10195</strain>
    </source>
</reference>
<dbReference type="PANTHER" id="PTHR23239:SF375">
    <property type="entry name" value="KERATIN 18B"/>
    <property type="match status" value="1"/>
</dbReference>
<dbReference type="EMBL" id="JAINUF010000005">
    <property type="protein sequence ID" value="KAJ8359256.1"/>
    <property type="molecule type" value="Genomic_DNA"/>
</dbReference>
<dbReference type="GO" id="GO:0005198">
    <property type="term" value="F:structural molecule activity"/>
    <property type="evidence" value="ECO:0007669"/>
    <property type="project" value="InterPro"/>
</dbReference>
<evidence type="ECO:0000256" key="3">
    <source>
        <dbReference type="RuleBase" id="RU000685"/>
    </source>
</evidence>
<dbReference type="PROSITE" id="PS00226">
    <property type="entry name" value="IF_ROD_1"/>
    <property type="match status" value="1"/>
</dbReference>
<dbReference type="Pfam" id="PF00038">
    <property type="entry name" value="Filament"/>
    <property type="match status" value="1"/>
</dbReference>
<dbReference type="InterPro" id="IPR002957">
    <property type="entry name" value="Keratin_I"/>
</dbReference>
<comment type="similarity">
    <text evidence="3">Belongs to the intermediate filament family.</text>
</comment>
<organism evidence="6 7">
    <name type="scientific">Synaphobranchus kaupii</name>
    <name type="common">Kaup's arrowtooth eel</name>
    <dbReference type="NCBI Taxonomy" id="118154"/>
    <lineage>
        <taxon>Eukaryota</taxon>
        <taxon>Metazoa</taxon>
        <taxon>Chordata</taxon>
        <taxon>Craniata</taxon>
        <taxon>Vertebrata</taxon>
        <taxon>Euteleostomi</taxon>
        <taxon>Actinopterygii</taxon>
        <taxon>Neopterygii</taxon>
        <taxon>Teleostei</taxon>
        <taxon>Anguilliformes</taxon>
        <taxon>Synaphobranchidae</taxon>
        <taxon>Synaphobranchus</taxon>
    </lineage>
</organism>
<evidence type="ECO:0000259" key="5">
    <source>
        <dbReference type="PROSITE" id="PS51842"/>
    </source>
</evidence>
<name>A0A9Q1FI25_SYNKA</name>
<gene>
    <name evidence="6" type="ORF">SKAU_G00157810</name>
</gene>
<accession>A0A9Q1FI25</accession>
<proteinExistence type="inferred from homology"/>
<protein>
    <recommendedName>
        <fullName evidence="5">IF rod domain-containing protein</fullName>
    </recommendedName>
</protein>
<feature type="coiled-coil region" evidence="4">
    <location>
        <begin position="385"/>
        <end position="426"/>
    </location>
</feature>
<dbReference type="SMART" id="SM01391">
    <property type="entry name" value="Filament"/>
    <property type="match status" value="1"/>
</dbReference>
<dbReference type="InterPro" id="IPR018039">
    <property type="entry name" value="IF_conserved"/>
</dbReference>
<keyword evidence="7" id="KW-1185">Reference proteome</keyword>
<dbReference type="GO" id="GO:0045104">
    <property type="term" value="P:intermediate filament cytoskeleton organization"/>
    <property type="evidence" value="ECO:0007669"/>
    <property type="project" value="TreeGrafter"/>
</dbReference>
<dbReference type="SUPFAM" id="SSF64593">
    <property type="entry name" value="Intermediate filament protein, coiled coil region"/>
    <property type="match status" value="2"/>
</dbReference>
<feature type="domain" description="IF rod" evidence="5">
    <location>
        <begin position="130"/>
        <end position="441"/>
    </location>
</feature>
<dbReference type="PANTHER" id="PTHR23239">
    <property type="entry name" value="INTERMEDIATE FILAMENT"/>
    <property type="match status" value="1"/>
</dbReference>
<dbReference type="Gene3D" id="1.20.5.500">
    <property type="entry name" value="Single helix bin"/>
    <property type="match status" value="1"/>
</dbReference>
<dbReference type="Gene3D" id="1.20.5.1160">
    <property type="entry name" value="Vasodilator-stimulated phosphoprotein"/>
    <property type="match status" value="1"/>
</dbReference>
<dbReference type="OrthoDB" id="2441647at2759"/>
<dbReference type="Proteomes" id="UP001152622">
    <property type="component" value="Chromosome 5"/>
</dbReference>
<comment type="caution">
    <text evidence="6">The sequence shown here is derived from an EMBL/GenBank/DDBJ whole genome shotgun (WGS) entry which is preliminary data.</text>
</comment>
<dbReference type="InterPro" id="IPR039008">
    <property type="entry name" value="IF_rod_dom"/>
</dbReference>
<evidence type="ECO:0000313" key="6">
    <source>
        <dbReference type="EMBL" id="KAJ8359256.1"/>
    </source>
</evidence>
<dbReference type="GO" id="GO:0045095">
    <property type="term" value="C:keratin filament"/>
    <property type="evidence" value="ECO:0007669"/>
    <property type="project" value="TreeGrafter"/>
</dbReference>
<keyword evidence="2 4" id="KW-0175">Coiled coil</keyword>
<dbReference type="PRINTS" id="PR01248">
    <property type="entry name" value="TYPE1KERATIN"/>
</dbReference>
<evidence type="ECO:0000256" key="1">
    <source>
        <dbReference type="ARBA" id="ARBA00022754"/>
    </source>
</evidence>
<dbReference type="FunFam" id="1.20.5.170:FF:000002">
    <property type="entry name" value="Type I keratin KA11"/>
    <property type="match status" value="1"/>
</dbReference>
<evidence type="ECO:0000256" key="2">
    <source>
        <dbReference type="ARBA" id="ARBA00023054"/>
    </source>
</evidence>
<dbReference type="AlphaFoldDB" id="A0A9Q1FI25"/>
<sequence length="451" mass="49801">MQCCVFLIQRSSNPQLTFLPSVASSALSGNMSYRTNSYSVHTTGMPSANISINRSGSSPVYRAASIHGGAGGHGARISSASFSGLRSSVAPGASFSSFQMSSGGGGGLGAGLGAGAGGGAGGSSMILGNEKGAMQNLNDRLATYLETVRNLEQANRKLELQIREVMEKGGPDAHDHDRYRDVLEDLRKQVFDMTVDNSRLVLQIDNARLAADDFRVKYESELAIRKSVEIDIAGLRKVIDDTNVGRMNLESEVEAVNEELTFLRKNHYNDVRELCEQISQSGVQVDVDAPKGQDMSQVMEEMRANYEKMAVKNAEELKAWHESQISDVQVQVSQNTEALQGARTQLGDQQRQVQSLEIELITQKNLKSSLEDTFRDIDLRYNMEMEKYNNIVLQLEAELTNLRNNIQHQTQEYEALFNIKVKLEAEIATYRSLLDGGDFRLQDALAMKNEK</sequence>